<feature type="transmembrane region" description="Helical" evidence="6">
    <location>
        <begin position="375"/>
        <end position="395"/>
    </location>
</feature>
<dbReference type="GO" id="GO:0022857">
    <property type="term" value="F:transmembrane transporter activity"/>
    <property type="evidence" value="ECO:0007669"/>
    <property type="project" value="InterPro"/>
</dbReference>
<evidence type="ECO:0000256" key="4">
    <source>
        <dbReference type="ARBA" id="ARBA00022989"/>
    </source>
</evidence>
<reference evidence="8" key="2">
    <citation type="journal article" date="2023" name="Plants (Basel)">
        <title>Annotation of the Turnera subulata (Passifloraceae) Draft Genome Reveals the S-Locus Evolved after the Divergence of Turneroideae from Passifloroideae in a Stepwise Manner.</title>
        <authorList>
            <person name="Henning P.M."/>
            <person name="Roalson E.H."/>
            <person name="Mir W."/>
            <person name="McCubbin A.G."/>
            <person name="Shore J.S."/>
        </authorList>
    </citation>
    <scope>NUCLEOTIDE SEQUENCE</scope>
    <source>
        <strain evidence="8">F60SS</strain>
    </source>
</reference>
<evidence type="ECO:0000256" key="5">
    <source>
        <dbReference type="ARBA" id="ARBA00023136"/>
    </source>
</evidence>
<gene>
    <name evidence="8" type="ORF">Tsubulata_000374</name>
</gene>
<organism evidence="8 9">
    <name type="scientific">Turnera subulata</name>
    <dbReference type="NCBI Taxonomy" id="218843"/>
    <lineage>
        <taxon>Eukaryota</taxon>
        <taxon>Viridiplantae</taxon>
        <taxon>Streptophyta</taxon>
        <taxon>Embryophyta</taxon>
        <taxon>Tracheophyta</taxon>
        <taxon>Spermatophyta</taxon>
        <taxon>Magnoliopsida</taxon>
        <taxon>eudicotyledons</taxon>
        <taxon>Gunneridae</taxon>
        <taxon>Pentapetalae</taxon>
        <taxon>rosids</taxon>
        <taxon>fabids</taxon>
        <taxon>Malpighiales</taxon>
        <taxon>Passifloraceae</taxon>
        <taxon>Turnera</taxon>
    </lineage>
</organism>
<feature type="transmembrane region" description="Helical" evidence="6">
    <location>
        <begin position="585"/>
        <end position="604"/>
    </location>
</feature>
<dbReference type="Proteomes" id="UP001141552">
    <property type="component" value="Unassembled WGS sequence"/>
</dbReference>
<dbReference type="InterPro" id="IPR030184">
    <property type="entry name" value="WAT1-related"/>
</dbReference>
<evidence type="ECO:0000313" key="8">
    <source>
        <dbReference type="EMBL" id="KAJ4823001.1"/>
    </source>
</evidence>
<feature type="transmembrane region" description="Helical" evidence="6">
    <location>
        <begin position="317"/>
        <end position="334"/>
    </location>
</feature>
<accession>A0A9Q0F0S7</accession>
<evidence type="ECO:0000256" key="3">
    <source>
        <dbReference type="ARBA" id="ARBA00022692"/>
    </source>
</evidence>
<sequence length="647" mass="71031">MALMSESTKLHIAMIVFSLATAGFNVIMRATLNMGVSKFVFLVYRNIISLLLLAPLAYFVENLEQVQLNRKDSIAKILGTVTSLAGALAITLYKGPTIYSPNSASNKSHLLPGDGKTKNWTLGCISSFCYCLSWSAWIVLQAFVLNKYPARLSLYSFTCFFSMLQLLAIAGYVERDSECWRLHSGLVVSGLAFGIQVWVIEKGGPVFFSGYLPLQTMIVAVMASLALGEEFYLGGLGEFIRCIEQYKGSMKDQELFCFGDRKKVKKPGSRQTKKMALVPESTKLHIAMIIFSLAYSGNHVIVRAALNMGVSKLVFPVYRNIIALLLMAPIAYFVEKKDRPKLTVSFLIQFLLLGFVGIAFNQVLYLVGLENTSPTFASASENAVPAVTFVLAALLRQVNKATLYFEQVQLNRKDGVAKVLGTLISFVGASVITLYKGPTIYTPNPPSNQSPLLSNLEDAKTKHWTLGCIASFGHCLCWSAWIVLQAFVLNKYPARLSVYSFTCFFGMLQLVSFAGYVERDPQSWQLNSVGEISSLFYAGLVVSGLAFGIQIWVIQKGGPVFVSTYLPLQTMLVAVMASIALGEEFYLGGIIGAVLIIVGLYLVLWGKSEEKKVEATKAMIYSLSEDTESRFPGDSCLSRPLLPGSGD</sequence>
<dbReference type="SUPFAM" id="SSF103481">
    <property type="entry name" value="Multidrug resistance efflux transporter EmrE"/>
    <property type="match status" value="2"/>
</dbReference>
<feature type="transmembrane region" description="Helical" evidence="6">
    <location>
        <begin position="39"/>
        <end position="60"/>
    </location>
</feature>
<reference evidence="8" key="1">
    <citation type="submission" date="2022-02" db="EMBL/GenBank/DDBJ databases">
        <authorList>
            <person name="Henning P.M."/>
            <person name="McCubbin A.G."/>
            <person name="Shore J.S."/>
        </authorList>
    </citation>
    <scope>NUCLEOTIDE SEQUENCE</scope>
    <source>
        <strain evidence="8">F60SS</strain>
        <tissue evidence="8">Leaves</tissue>
    </source>
</reference>
<feature type="transmembrane region" description="Helical" evidence="6">
    <location>
        <begin position="560"/>
        <end position="579"/>
    </location>
</feature>
<comment type="similarity">
    <text evidence="2">Belongs to the drug/metabolite transporter (DMT) superfamily. Plant drug/metabolite exporter (P-DME) (TC 2.A.7.4) family.</text>
</comment>
<feature type="transmembrane region" description="Helical" evidence="6">
    <location>
        <begin position="120"/>
        <end position="140"/>
    </location>
</feature>
<comment type="subcellular location">
    <subcellularLocation>
        <location evidence="1">Membrane</location>
        <topology evidence="1">Multi-pass membrane protein</topology>
    </subcellularLocation>
</comment>
<evidence type="ECO:0000259" key="7">
    <source>
        <dbReference type="Pfam" id="PF00892"/>
    </source>
</evidence>
<dbReference type="InterPro" id="IPR037185">
    <property type="entry name" value="EmrE-like"/>
</dbReference>
<feature type="domain" description="EamA" evidence="7">
    <location>
        <begin position="285"/>
        <end position="395"/>
    </location>
</feature>
<evidence type="ECO:0000313" key="9">
    <source>
        <dbReference type="Proteomes" id="UP001141552"/>
    </source>
</evidence>
<feature type="transmembrane region" description="Helical" evidence="6">
    <location>
        <begin position="346"/>
        <end position="369"/>
    </location>
</feature>
<keyword evidence="5 6" id="KW-0472">Membrane</keyword>
<dbReference type="InterPro" id="IPR000620">
    <property type="entry name" value="EamA_dom"/>
</dbReference>
<evidence type="ECO:0000256" key="2">
    <source>
        <dbReference type="ARBA" id="ARBA00007635"/>
    </source>
</evidence>
<keyword evidence="3 6" id="KW-0812">Transmembrane</keyword>
<feature type="transmembrane region" description="Helical" evidence="6">
    <location>
        <begin position="284"/>
        <end position="305"/>
    </location>
</feature>
<feature type="transmembrane region" description="Helical" evidence="6">
    <location>
        <begin position="496"/>
        <end position="515"/>
    </location>
</feature>
<name>A0A9Q0F0S7_9ROSI</name>
<feature type="transmembrane region" description="Helical" evidence="6">
    <location>
        <begin position="80"/>
        <end position="99"/>
    </location>
</feature>
<dbReference type="EMBL" id="JAKUCV010007537">
    <property type="protein sequence ID" value="KAJ4823001.1"/>
    <property type="molecule type" value="Genomic_DNA"/>
</dbReference>
<dbReference type="AlphaFoldDB" id="A0A9Q0F0S7"/>
<feature type="domain" description="EamA" evidence="7">
    <location>
        <begin position="466"/>
        <end position="604"/>
    </location>
</feature>
<protein>
    <recommendedName>
        <fullName evidence="7">EamA domain-containing protein</fullName>
    </recommendedName>
</protein>
<keyword evidence="9" id="KW-1185">Reference proteome</keyword>
<feature type="transmembrane region" description="Helical" evidence="6">
    <location>
        <begin position="180"/>
        <end position="200"/>
    </location>
</feature>
<dbReference type="GO" id="GO:0016020">
    <property type="term" value="C:membrane"/>
    <property type="evidence" value="ECO:0007669"/>
    <property type="project" value="UniProtKB-SubCell"/>
</dbReference>
<feature type="transmembrane region" description="Helical" evidence="6">
    <location>
        <begin position="464"/>
        <end position="484"/>
    </location>
</feature>
<feature type="transmembrane region" description="Helical" evidence="6">
    <location>
        <begin position="152"/>
        <end position="173"/>
    </location>
</feature>
<keyword evidence="4 6" id="KW-1133">Transmembrane helix</keyword>
<feature type="transmembrane region" description="Helical" evidence="6">
    <location>
        <begin position="12"/>
        <end position="32"/>
    </location>
</feature>
<evidence type="ECO:0000256" key="6">
    <source>
        <dbReference type="SAM" id="Phobius"/>
    </source>
</evidence>
<dbReference type="Pfam" id="PF00892">
    <property type="entry name" value="EamA"/>
    <property type="match status" value="2"/>
</dbReference>
<dbReference type="OrthoDB" id="1728340at2759"/>
<feature type="transmembrane region" description="Helical" evidence="6">
    <location>
        <begin position="206"/>
        <end position="227"/>
    </location>
</feature>
<evidence type="ECO:0000256" key="1">
    <source>
        <dbReference type="ARBA" id="ARBA00004141"/>
    </source>
</evidence>
<feature type="transmembrane region" description="Helical" evidence="6">
    <location>
        <begin position="416"/>
        <end position="435"/>
    </location>
</feature>
<comment type="caution">
    <text evidence="8">The sequence shown here is derived from an EMBL/GenBank/DDBJ whole genome shotgun (WGS) entry which is preliminary data.</text>
</comment>
<dbReference type="PANTHER" id="PTHR31218">
    <property type="entry name" value="WAT1-RELATED PROTEIN"/>
    <property type="match status" value="1"/>
</dbReference>
<proteinExistence type="inferred from homology"/>
<feature type="transmembrane region" description="Helical" evidence="6">
    <location>
        <begin position="535"/>
        <end position="553"/>
    </location>
</feature>